<dbReference type="EMBL" id="JAFMYV010000001">
    <property type="protein sequence ID" value="MBO0935164.1"/>
    <property type="molecule type" value="Genomic_DNA"/>
</dbReference>
<evidence type="ECO:0000313" key="8">
    <source>
        <dbReference type="EMBL" id="MBO0935164.1"/>
    </source>
</evidence>
<sequence length="188" mass="21771">MPVQPPQRTILDTVKQYSGRLFGFIRDRVRTEEDAEDILQDVWYQLSRVVDLDQIGSLSGWLYEVARNRITDRYRRTRETAFSDATHAGDGDESDDDLSLGDLLLADPDAADDPLFRDLVWDELMRALDELPENQRAVFIQNELEDKTLQAIADQTGENLKTIISRKRYAVQHLRKRLQTLYNDLSNT</sequence>
<dbReference type="NCBIfam" id="TIGR02937">
    <property type="entry name" value="sigma70-ECF"/>
    <property type="match status" value="1"/>
</dbReference>
<evidence type="ECO:0000256" key="4">
    <source>
        <dbReference type="ARBA" id="ARBA00023125"/>
    </source>
</evidence>
<reference evidence="8" key="1">
    <citation type="submission" date="2021-03" db="EMBL/GenBank/DDBJ databases">
        <title>Fibrella sp. HMF5335 genome sequencing and assembly.</title>
        <authorList>
            <person name="Kang H."/>
            <person name="Kim H."/>
            <person name="Bae S."/>
            <person name="Joh K."/>
        </authorList>
    </citation>
    <scope>NUCLEOTIDE SEQUENCE</scope>
    <source>
        <strain evidence="8">HMF5335</strain>
    </source>
</reference>
<dbReference type="Pfam" id="PF04542">
    <property type="entry name" value="Sigma70_r2"/>
    <property type="match status" value="1"/>
</dbReference>
<evidence type="ECO:0000256" key="5">
    <source>
        <dbReference type="ARBA" id="ARBA00023163"/>
    </source>
</evidence>
<feature type="domain" description="RNA polymerase sigma-70 region 2" evidence="6">
    <location>
        <begin position="14"/>
        <end position="78"/>
    </location>
</feature>
<keyword evidence="5" id="KW-0804">Transcription</keyword>
<dbReference type="InterPro" id="IPR036388">
    <property type="entry name" value="WH-like_DNA-bd_sf"/>
</dbReference>
<protein>
    <submittedName>
        <fullName evidence="8">Sigma-70 family RNA polymerase sigma factor</fullName>
    </submittedName>
</protein>
<dbReference type="CDD" id="cd06171">
    <property type="entry name" value="Sigma70_r4"/>
    <property type="match status" value="1"/>
</dbReference>
<dbReference type="InterPro" id="IPR039425">
    <property type="entry name" value="RNA_pol_sigma-70-like"/>
</dbReference>
<evidence type="ECO:0000256" key="1">
    <source>
        <dbReference type="ARBA" id="ARBA00010641"/>
    </source>
</evidence>
<dbReference type="GO" id="GO:0006352">
    <property type="term" value="P:DNA-templated transcription initiation"/>
    <property type="evidence" value="ECO:0007669"/>
    <property type="project" value="InterPro"/>
</dbReference>
<comment type="caution">
    <text evidence="8">The sequence shown here is derived from an EMBL/GenBank/DDBJ whole genome shotgun (WGS) entry which is preliminary data.</text>
</comment>
<dbReference type="InterPro" id="IPR014284">
    <property type="entry name" value="RNA_pol_sigma-70_dom"/>
</dbReference>
<proteinExistence type="inferred from homology"/>
<feature type="domain" description="RNA polymerase sigma factor 70 region 4 type 2" evidence="7">
    <location>
        <begin position="122"/>
        <end position="173"/>
    </location>
</feature>
<dbReference type="InterPro" id="IPR007627">
    <property type="entry name" value="RNA_pol_sigma70_r2"/>
</dbReference>
<comment type="similarity">
    <text evidence="1">Belongs to the sigma-70 factor family. ECF subfamily.</text>
</comment>
<organism evidence="8 9">
    <name type="scientific">Fibrella rubiginis</name>
    <dbReference type="NCBI Taxonomy" id="2817060"/>
    <lineage>
        <taxon>Bacteria</taxon>
        <taxon>Pseudomonadati</taxon>
        <taxon>Bacteroidota</taxon>
        <taxon>Cytophagia</taxon>
        <taxon>Cytophagales</taxon>
        <taxon>Spirosomataceae</taxon>
        <taxon>Fibrella</taxon>
    </lineage>
</organism>
<dbReference type="InterPro" id="IPR013249">
    <property type="entry name" value="RNA_pol_sigma70_r4_t2"/>
</dbReference>
<evidence type="ECO:0000259" key="7">
    <source>
        <dbReference type="Pfam" id="PF08281"/>
    </source>
</evidence>
<dbReference type="GO" id="GO:0016987">
    <property type="term" value="F:sigma factor activity"/>
    <property type="evidence" value="ECO:0007669"/>
    <property type="project" value="UniProtKB-KW"/>
</dbReference>
<dbReference type="RefSeq" id="WP_207362732.1">
    <property type="nucleotide sequence ID" value="NZ_JAFMYV010000001.1"/>
</dbReference>
<keyword evidence="9" id="KW-1185">Reference proteome</keyword>
<evidence type="ECO:0000256" key="2">
    <source>
        <dbReference type="ARBA" id="ARBA00023015"/>
    </source>
</evidence>
<dbReference type="SUPFAM" id="SSF88946">
    <property type="entry name" value="Sigma2 domain of RNA polymerase sigma factors"/>
    <property type="match status" value="1"/>
</dbReference>
<dbReference type="AlphaFoldDB" id="A0A939GA92"/>
<dbReference type="Gene3D" id="1.10.1740.10">
    <property type="match status" value="1"/>
</dbReference>
<dbReference type="GO" id="GO:0003677">
    <property type="term" value="F:DNA binding"/>
    <property type="evidence" value="ECO:0007669"/>
    <property type="project" value="UniProtKB-KW"/>
</dbReference>
<keyword evidence="3" id="KW-0731">Sigma factor</keyword>
<dbReference type="PANTHER" id="PTHR43133">
    <property type="entry name" value="RNA POLYMERASE ECF-TYPE SIGMA FACTO"/>
    <property type="match status" value="1"/>
</dbReference>
<evidence type="ECO:0000259" key="6">
    <source>
        <dbReference type="Pfam" id="PF04542"/>
    </source>
</evidence>
<dbReference type="Gene3D" id="1.10.10.10">
    <property type="entry name" value="Winged helix-like DNA-binding domain superfamily/Winged helix DNA-binding domain"/>
    <property type="match status" value="1"/>
</dbReference>
<dbReference type="SUPFAM" id="SSF88659">
    <property type="entry name" value="Sigma3 and sigma4 domains of RNA polymerase sigma factors"/>
    <property type="match status" value="1"/>
</dbReference>
<dbReference type="InterPro" id="IPR013325">
    <property type="entry name" value="RNA_pol_sigma_r2"/>
</dbReference>
<keyword evidence="4" id="KW-0238">DNA-binding</keyword>
<accession>A0A939GA92</accession>
<dbReference type="PANTHER" id="PTHR43133:SF8">
    <property type="entry name" value="RNA POLYMERASE SIGMA FACTOR HI_1459-RELATED"/>
    <property type="match status" value="1"/>
</dbReference>
<dbReference type="Proteomes" id="UP000664034">
    <property type="component" value="Unassembled WGS sequence"/>
</dbReference>
<gene>
    <name evidence="8" type="ORF">J2I47_01260</name>
</gene>
<name>A0A939GA92_9BACT</name>
<evidence type="ECO:0000256" key="3">
    <source>
        <dbReference type="ARBA" id="ARBA00023082"/>
    </source>
</evidence>
<keyword evidence="2" id="KW-0805">Transcription regulation</keyword>
<dbReference type="InterPro" id="IPR013324">
    <property type="entry name" value="RNA_pol_sigma_r3/r4-like"/>
</dbReference>
<dbReference type="Pfam" id="PF08281">
    <property type="entry name" value="Sigma70_r4_2"/>
    <property type="match status" value="1"/>
</dbReference>
<evidence type="ECO:0000313" key="9">
    <source>
        <dbReference type="Proteomes" id="UP000664034"/>
    </source>
</evidence>